<evidence type="ECO:0000259" key="5">
    <source>
        <dbReference type="PROSITE" id="PS50200"/>
    </source>
</evidence>
<dbReference type="GO" id="GO:0042981">
    <property type="term" value="P:regulation of apoptotic process"/>
    <property type="evidence" value="ECO:0007669"/>
    <property type="project" value="InterPro"/>
</dbReference>
<dbReference type="PROSITE" id="PS50200">
    <property type="entry name" value="RA"/>
    <property type="match status" value="1"/>
</dbReference>
<dbReference type="Pfam" id="PF21801">
    <property type="entry name" value="ASPP2-like_RA"/>
    <property type="match status" value="1"/>
</dbReference>
<dbReference type="Proteomes" id="UP000694420">
    <property type="component" value="Unplaced"/>
</dbReference>
<dbReference type="GO" id="GO:0005634">
    <property type="term" value="C:nucleus"/>
    <property type="evidence" value="ECO:0007669"/>
    <property type="project" value="UniProtKB-SubCell"/>
</dbReference>
<feature type="domain" description="Ras-associating" evidence="5">
    <location>
        <begin position="1"/>
        <end position="82"/>
    </location>
</feature>
<dbReference type="AlphaFoldDB" id="A0A8C6YNQ3"/>
<dbReference type="InterPro" id="IPR029071">
    <property type="entry name" value="Ubiquitin-like_domsf"/>
</dbReference>
<keyword evidence="7" id="KW-1185">Reference proteome</keyword>
<evidence type="ECO:0000256" key="3">
    <source>
        <dbReference type="ARBA" id="ARBA00023043"/>
    </source>
</evidence>
<organism evidence="6 7">
    <name type="scientific">Nothoprocta perdicaria</name>
    <name type="common">Chilean tinamou</name>
    <name type="synonym">Crypturus perdicarius</name>
    <dbReference type="NCBI Taxonomy" id="30464"/>
    <lineage>
        <taxon>Eukaryota</taxon>
        <taxon>Metazoa</taxon>
        <taxon>Chordata</taxon>
        <taxon>Craniata</taxon>
        <taxon>Vertebrata</taxon>
        <taxon>Euteleostomi</taxon>
        <taxon>Archelosauria</taxon>
        <taxon>Archosauria</taxon>
        <taxon>Dinosauria</taxon>
        <taxon>Saurischia</taxon>
        <taxon>Theropoda</taxon>
        <taxon>Coelurosauria</taxon>
        <taxon>Aves</taxon>
        <taxon>Palaeognathae</taxon>
        <taxon>Tinamiformes</taxon>
        <taxon>Tinamidae</taxon>
        <taxon>Nothoprocta</taxon>
    </lineage>
</organism>
<evidence type="ECO:0000313" key="6">
    <source>
        <dbReference type="Ensembl" id="ENSNPEP00000002902.1"/>
    </source>
</evidence>
<evidence type="ECO:0000256" key="1">
    <source>
        <dbReference type="ARBA" id="ARBA00004123"/>
    </source>
</evidence>
<dbReference type="CDD" id="cd17225">
    <property type="entry name" value="RA_ASPP2"/>
    <property type="match status" value="1"/>
</dbReference>
<dbReference type="InterPro" id="IPR048942">
    <property type="entry name" value="ASPP2-like_RA"/>
</dbReference>
<accession>A0A8C6YNQ3</accession>
<dbReference type="InterPro" id="IPR047163">
    <property type="entry name" value="ASPP1/2"/>
</dbReference>
<dbReference type="GO" id="GO:0007165">
    <property type="term" value="P:signal transduction"/>
    <property type="evidence" value="ECO:0007669"/>
    <property type="project" value="InterPro"/>
</dbReference>
<dbReference type="GO" id="GO:0002039">
    <property type="term" value="F:p53 binding"/>
    <property type="evidence" value="ECO:0007669"/>
    <property type="project" value="InterPro"/>
</dbReference>
<name>A0A8C6YNQ3_NOTPE</name>
<dbReference type="PANTHER" id="PTHR24131:SF8">
    <property type="entry name" value="APOPTOSIS-STIMULATING OF P53 PROTEIN 2"/>
    <property type="match status" value="1"/>
</dbReference>
<reference evidence="6" key="1">
    <citation type="submission" date="2025-08" db="UniProtKB">
        <authorList>
            <consortium name="Ensembl"/>
        </authorList>
    </citation>
    <scope>IDENTIFICATION</scope>
</reference>
<evidence type="ECO:0000313" key="7">
    <source>
        <dbReference type="Proteomes" id="UP000694420"/>
    </source>
</evidence>
<reference evidence="6" key="2">
    <citation type="submission" date="2025-09" db="UniProtKB">
        <authorList>
            <consortium name="Ensembl"/>
        </authorList>
    </citation>
    <scope>IDENTIFICATION</scope>
</reference>
<proteinExistence type="predicted"/>
<dbReference type="Ensembl" id="ENSNPET00000002959.1">
    <property type="protein sequence ID" value="ENSNPEP00000002902.1"/>
    <property type="gene ID" value="ENSNPEG00000002237.1"/>
</dbReference>
<dbReference type="PANTHER" id="PTHR24131">
    <property type="entry name" value="APOPTOSIS-STIMULATING OF P53 PROTEIN"/>
    <property type="match status" value="1"/>
</dbReference>
<dbReference type="FunFam" id="3.10.20.90:FF:000030">
    <property type="entry name" value="Apoptosis-stimulating of p53 protein 2 isoform 1"/>
    <property type="match status" value="1"/>
</dbReference>
<dbReference type="Gene3D" id="3.10.20.90">
    <property type="entry name" value="Phosphatidylinositol 3-kinase Catalytic Subunit, Chain A, domain 1"/>
    <property type="match status" value="1"/>
</dbReference>
<dbReference type="InterPro" id="IPR000159">
    <property type="entry name" value="RA_dom"/>
</dbReference>
<keyword evidence="2" id="KW-0677">Repeat</keyword>
<dbReference type="SUPFAM" id="SSF54236">
    <property type="entry name" value="Ubiquitin-like"/>
    <property type="match status" value="1"/>
</dbReference>
<keyword evidence="4" id="KW-0539">Nucleus</keyword>
<protein>
    <recommendedName>
        <fullName evidence="5">Ras-associating domain-containing protein</fullName>
    </recommendedName>
</protein>
<dbReference type="InterPro" id="IPR047166">
    <property type="entry name" value="ASPP2_RA"/>
</dbReference>
<evidence type="ECO:0000256" key="4">
    <source>
        <dbReference type="ARBA" id="ARBA00023242"/>
    </source>
</evidence>
<evidence type="ECO:0000256" key="2">
    <source>
        <dbReference type="ARBA" id="ARBA00022737"/>
    </source>
</evidence>
<keyword evidence="3" id="KW-0040">ANK repeat</keyword>
<sequence>MFLTVYLSNNEQHFTEVPVTPDTTCRDVVELCKEPGESECHLAEVWGGSERPVADNERMLDILQRFGMHRSEVRFFLRHERAPGREAGGCLSHVQRTQDPALKRNGVKVPGDRRMENGVSAWLKQSVQLQQA</sequence>
<comment type="subcellular location">
    <subcellularLocation>
        <location evidence="1">Nucleus</location>
    </subcellularLocation>
</comment>